<dbReference type="RefSeq" id="WP_306388090.1">
    <property type="nucleotide sequence ID" value="NZ_JAVCAP010000001.1"/>
</dbReference>
<evidence type="ECO:0000256" key="2">
    <source>
        <dbReference type="SAM" id="MobiDB-lite"/>
    </source>
</evidence>
<dbReference type="PRINTS" id="PR00811">
    <property type="entry name" value="BCTERIALGSPD"/>
</dbReference>
<feature type="compositionally biased region" description="Basic and acidic residues" evidence="2">
    <location>
        <begin position="534"/>
        <end position="545"/>
    </location>
</feature>
<feature type="compositionally biased region" description="Low complexity" evidence="2">
    <location>
        <begin position="551"/>
        <end position="561"/>
    </location>
</feature>
<organism evidence="5 6">
    <name type="scientific">Methylophilus aquaticus</name>
    <dbReference type="NCBI Taxonomy" id="1971610"/>
    <lineage>
        <taxon>Bacteria</taxon>
        <taxon>Pseudomonadati</taxon>
        <taxon>Pseudomonadota</taxon>
        <taxon>Betaproteobacteria</taxon>
        <taxon>Nitrosomonadales</taxon>
        <taxon>Methylophilaceae</taxon>
        <taxon>Methylophilus</taxon>
    </lineage>
</organism>
<dbReference type="InterPro" id="IPR050810">
    <property type="entry name" value="Bact_Secretion_Sys_Channel"/>
</dbReference>
<dbReference type="InterPro" id="IPR032789">
    <property type="entry name" value="T2SS-T3SS_pil_N"/>
</dbReference>
<protein>
    <submittedName>
        <fullName evidence="5">Pilus assembly protein N-terminal domain-containing protein</fullName>
    </submittedName>
</protein>
<dbReference type="PANTHER" id="PTHR30332">
    <property type="entry name" value="PROBABLE GENERAL SECRETION PATHWAY PROTEIN D"/>
    <property type="match status" value="1"/>
</dbReference>
<keyword evidence="6" id="KW-1185">Reference proteome</keyword>
<reference evidence="6" key="1">
    <citation type="journal article" date="2019" name="Int. J. Syst. Evol. Microbiol.">
        <title>The Global Catalogue of Microorganisms (GCM) 10K type strain sequencing project: providing services to taxonomists for standard genome sequencing and annotation.</title>
        <authorList>
            <consortium name="The Broad Institute Genomics Platform"/>
            <consortium name="The Broad Institute Genome Sequencing Center for Infectious Disease"/>
            <person name="Wu L."/>
            <person name="Ma J."/>
        </authorList>
    </citation>
    <scope>NUCLEOTIDE SEQUENCE [LARGE SCALE GENOMIC DNA]</scope>
    <source>
        <strain evidence="6">VKM B-3159</strain>
    </source>
</reference>
<comment type="similarity">
    <text evidence="1">Belongs to the bacterial secretin family.</text>
</comment>
<feature type="domain" description="Type II/III secretion system secretin-like" evidence="3">
    <location>
        <begin position="335"/>
        <end position="505"/>
    </location>
</feature>
<evidence type="ECO:0000259" key="4">
    <source>
        <dbReference type="Pfam" id="PF13629"/>
    </source>
</evidence>
<comment type="caution">
    <text evidence="5">The sequence shown here is derived from an EMBL/GenBank/DDBJ whole genome shotgun (WGS) entry which is preliminary data.</text>
</comment>
<dbReference type="PANTHER" id="PTHR30332:SF17">
    <property type="entry name" value="TYPE IV PILIATION SYSTEM PROTEIN DR_0774-RELATED"/>
    <property type="match status" value="1"/>
</dbReference>
<accession>A0ABT9JP99</accession>
<dbReference type="EMBL" id="JAVCAP010000001">
    <property type="protein sequence ID" value="MDP8566384.1"/>
    <property type="molecule type" value="Genomic_DNA"/>
</dbReference>
<name>A0ABT9JP99_9PROT</name>
<feature type="domain" description="Pilus formation protein N-terminal" evidence="4">
    <location>
        <begin position="27"/>
        <end position="94"/>
    </location>
</feature>
<evidence type="ECO:0000256" key="1">
    <source>
        <dbReference type="RuleBase" id="RU004003"/>
    </source>
</evidence>
<dbReference type="InterPro" id="IPR004846">
    <property type="entry name" value="T2SS/T3SS_dom"/>
</dbReference>
<evidence type="ECO:0000259" key="3">
    <source>
        <dbReference type="Pfam" id="PF00263"/>
    </source>
</evidence>
<dbReference type="Pfam" id="PF00263">
    <property type="entry name" value="Secretin"/>
    <property type="match status" value="1"/>
</dbReference>
<sequence>MCSRVFVLILLYLVSCLPLLAYSKNVTTIHVDAGFSVPLQLPEAASTIAIGNQGIIATNTLKPDLIMINGQATGATSMTVFGRSGKIYEYRIQVVNDIFQLRSMINAIEKHVVVEDLNGIIVLKGTVPTPTALVRVLTIADRYVTGSAAPPDFSVISDRGGVLSGNLEEVQGGVEEEISGVSPDPRISIPTVQIGRGAGGGGGAGGGQNALARAFRQPLMPIKGNLAQNISRGEVVMVGGGKVMSMIQVAKQPKVEIQMQIIAVDRNKTDEFGIDWRLDRMSGGKRVVVGSTLGDVSSSGGNSPDQIRDTFSAGDASIFGVLDTGKYFLSTFLKFLQQKGAAKTLSNPLVTAISGESASFLVGGNVPIPVQTAVAGSLGGGAAVATNVRFIQFGLKLIVRPTVLESGKISIVLDQSISEPDYSQAINIIGTQVPGFTQRSISTITESASGESWAVAGLLSEENAKNLDQIPWLSKIPVIGFLFQKKTDSKTRNELMILVNARVIDGDNQTSTSFDDKGDLAPVDNLQEEQGDIPVKEESLSEPAEKPALPTKPKTNNNGKKSLSPVTTRRQGLISGSLPDESQPLITVNELSKTVELLAESPPVQHNNDMLAEGAVVEWRSPGGDNKSQVLLINTPPPALEELPQVIMATRVTPAYPIKPQQETQAAAIKQAPADKTDLELLQELIKQNDKKAGAFTQPARSIFSNGGGLLNSPIVRMSEPNQFLIKPKPVLGRIYKPITNPSMVINPLSVLL</sequence>
<evidence type="ECO:0000313" key="5">
    <source>
        <dbReference type="EMBL" id="MDP8566384.1"/>
    </source>
</evidence>
<dbReference type="Proteomes" id="UP001225906">
    <property type="component" value="Unassembled WGS sequence"/>
</dbReference>
<feature type="region of interest" description="Disordered" evidence="2">
    <location>
        <begin position="508"/>
        <end position="581"/>
    </location>
</feature>
<evidence type="ECO:0000313" key="6">
    <source>
        <dbReference type="Proteomes" id="UP001225906"/>
    </source>
</evidence>
<dbReference type="Pfam" id="PF13629">
    <property type="entry name" value="T2SS-T3SS_pil_N"/>
    <property type="match status" value="1"/>
</dbReference>
<gene>
    <name evidence="5" type="ORF">Q9291_00855</name>
</gene>
<dbReference type="InterPro" id="IPR001775">
    <property type="entry name" value="GspD/PilQ"/>
</dbReference>
<proteinExistence type="inferred from homology"/>